<evidence type="ECO:0000313" key="1">
    <source>
        <dbReference type="EMBL" id="QHT02188.1"/>
    </source>
</evidence>
<accession>A0A6C0CC91</accession>
<dbReference type="AlphaFoldDB" id="A0A6C0CC91"/>
<proteinExistence type="predicted"/>
<dbReference type="EMBL" id="MN739391">
    <property type="protein sequence ID" value="QHT02188.1"/>
    <property type="molecule type" value="Genomic_DNA"/>
</dbReference>
<reference evidence="1" key="1">
    <citation type="journal article" date="2020" name="Nature">
        <title>Giant virus diversity and host interactions through global metagenomics.</title>
        <authorList>
            <person name="Schulz F."/>
            <person name="Roux S."/>
            <person name="Paez-Espino D."/>
            <person name="Jungbluth S."/>
            <person name="Walsh D.A."/>
            <person name="Denef V.J."/>
            <person name="McMahon K.D."/>
            <person name="Konstantinidis K.T."/>
            <person name="Eloe-Fadrosh E.A."/>
            <person name="Kyrpides N.C."/>
            <person name="Woyke T."/>
        </authorList>
    </citation>
    <scope>NUCLEOTIDE SEQUENCE</scope>
    <source>
        <strain evidence="1">GVMAG-M-3300020565-3</strain>
    </source>
</reference>
<protein>
    <submittedName>
        <fullName evidence="1">Uncharacterized protein</fullName>
    </submittedName>
</protein>
<name>A0A6C0CC91_9ZZZZ</name>
<sequence>MNEENMNEFDNYSLSRVRNEVIDYVSIIYKKYGKKDDISNINITLEYNRYLYEYIVASINNLNREYTADRINIPEEIIEDFSELLNIEQLFNNEIMALLNSSTDLVSSKRFLYKIQAYANLKPKINIIYDPEFIKNLERYIESEVIYTTSKYNSKLYHTYMKSYLNNCLSSKNCDNMLRIYTCCKKENKMYSKILAILDRVAVQLKEPSDDLEDDAKFLKI</sequence>
<organism evidence="1">
    <name type="scientific">viral metagenome</name>
    <dbReference type="NCBI Taxonomy" id="1070528"/>
    <lineage>
        <taxon>unclassified sequences</taxon>
        <taxon>metagenomes</taxon>
        <taxon>organismal metagenomes</taxon>
    </lineage>
</organism>